<dbReference type="GO" id="GO:0043682">
    <property type="term" value="F:P-type divalent copper transporter activity"/>
    <property type="evidence" value="ECO:0007669"/>
    <property type="project" value="TreeGrafter"/>
</dbReference>
<dbReference type="CDD" id="cd02094">
    <property type="entry name" value="P-type_ATPase_Cu-like"/>
    <property type="match status" value="1"/>
</dbReference>
<dbReference type="InterPro" id="IPR023214">
    <property type="entry name" value="HAD_sf"/>
</dbReference>
<dbReference type="Gene3D" id="2.70.150.10">
    <property type="entry name" value="Calcium-transporting ATPase, cytoplasmic transduction domain A"/>
    <property type="match status" value="1"/>
</dbReference>
<keyword evidence="9 11" id="KW-1133">Transmembrane helix</keyword>
<feature type="compositionally biased region" description="Basic and acidic residues" evidence="12">
    <location>
        <begin position="1"/>
        <end position="16"/>
    </location>
</feature>
<keyword evidence="3 11" id="KW-1003">Cell membrane</keyword>
<evidence type="ECO:0000256" key="12">
    <source>
        <dbReference type="SAM" id="MobiDB-lite"/>
    </source>
</evidence>
<reference evidence="15" key="1">
    <citation type="submission" date="2018-08" db="EMBL/GenBank/DDBJ databases">
        <authorList>
            <person name="Kim S.-J."/>
            <person name="Jung G.-Y."/>
        </authorList>
    </citation>
    <scope>NUCLEOTIDE SEQUENCE [LARGE SCALE GENOMIC DNA]</scope>
    <source>
        <strain evidence="15">GY_H</strain>
    </source>
</reference>
<dbReference type="InterPro" id="IPR011017">
    <property type="entry name" value="TRASH_dom"/>
</dbReference>
<dbReference type="NCBIfam" id="TIGR01511">
    <property type="entry name" value="ATPase-IB1_Cu"/>
    <property type="match status" value="1"/>
</dbReference>
<evidence type="ECO:0000256" key="7">
    <source>
        <dbReference type="ARBA" id="ARBA00022840"/>
    </source>
</evidence>
<dbReference type="InterPro" id="IPR008250">
    <property type="entry name" value="ATPase_P-typ_transduc_dom_A_sf"/>
</dbReference>
<dbReference type="InterPro" id="IPR059000">
    <property type="entry name" value="ATPase_P-type_domA"/>
</dbReference>
<dbReference type="Pfam" id="PF00702">
    <property type="entry name" value="Hydrolase"/>
    <property type="match status" value="1"/>
</dbReference>
<feature type="transmembrane region" description="Helical" evidence="11">
    <location>
        <begin position="751"/>
        <end position="773"/>
    </location>
</feature>
<keyword evidence="15" id="KW-1185">Reference proteome</keyword>
<dbReference type="InterPro" id="IPR044492">
    <property type="entry name" value="P_typ_ATPase_HD_dom"/>
</dbReference>
<evidence type="ECO:0000256" key="8">
    <source>
        <dbReference type="ARBA" id="ARBA00022967"/>
    </source>
</evidence>
<keyword evidence="5 11" id="KW-0479">Metal-binding</keyword>
<sequence>MSDHTHHDHCGHDHHQGPAANSAIDPVCGMTVDPHTAKHRAEHNGRTYYFCNPGCRTKFIANPEKYLGPREAEPIVEGAIYTCPMHPEIRQEGPGSCPICGMALEPEIATADTGPNPELLDFTRRFWIGLALTLPVFVLDMGAHLFGEHNWVDPRLSNYIQFAFATPVVLWAGFPFFERGWQSLVTRNLNMFTLIAMGTGVAYLYSVVATFAPGIFPQAFRGHGGAVAVYFEAAAVITVLVLVGQMLELRAREATSGAIKALLNLAPKTARRVKDDGGDEEVALDAIAAGDKLRVRPGDKVPVDGTVLEGRSSVDESMVTGESMPVTKDKDARVIGGTINASGSFVMRADKVGRDTLLAQIVQMVATAQRSRAPIQRLADQVAGWFVPAVVAMALIAFASWAMFGPEPRLSYGLVAAVSVLIIACPCALGLATPMSIMVGVGRGAQSGVLIKNAEALERLEKIDTLVVDKTGTLTEGKPKVVAVIAAEGFDETQVLTIAASVERGSEHPLAAAITKAAAERHLTLAPVRGFDSPAGKGVIGMVSGKRIALGSPAFLKELSIDTAPLHDDAEAQRRDGATAIFLAVNGKPAGVIAIADPVKTTTPEALKRLAADNIRVVMLTGDNRTTAEAVAKRLGITEIEAEVLPDQKSAVVERLTREGRVVAMAGDGVNDAPALAAAAVGIAMATGSDVAIESAGITLLRGDLMGIVKARALSQAVMRNIRQNLFFAFIYNSAGVPIAAGILYPVFGLLLSPVVAATAMALSSVSVVGNALRLRAVKL</sequence>
<dbReference type="Pfam" id="PF04945">
    <property type="entry name" value="YHS"/>
    <property type="match status" value="1"/>
</dbReference>
<dbReference type="Gene3D" id="1.10.620.20">
    <property type="entry name" value="Ribonucleotide Reductase, subunit A"/>
    <property type="match status" value="1"/>
</dbReference>
<dbReference type="SUPFAM" id="SSF81653">
    <property type="entry name" value="Calcium ATPase, transduction domain A"/>
    <property type="match status" value="1"/>
</dbReference>
<dbReference type="InterPro" id="IPR001757">
    <property type="entry name" value="P_typ_ATPase"/>
</dbReference>
<dbReference type="RefSeq" id="WP_115517350.1">
    <property type="nucleotide sequence ID" value="NZ_QRGO01000001.1"/>
</dbReference>
<dbReference type="SFLD" id="SFLDS00003">
    <property type="entry name" value="Haloacid_Dehalogenase"/>
    <property type="match status" value="1"/>
</dbReference>
<feature type="transmembrane region" description="Helical" evidence="11">
    <location>
        <begin position="159"/>
        <end position="177"/>
    </location>
</feature>
<dbReference type="Pfam" id="PF00122">
    <property type="entry name" value="E1-E2_ATPase"/>
    <property type="match status" value="1"/>
</dbReference>
<dbReference type="InterPro" id="IPR018303">
    <property type="entry name" value="ATPase_P-typ_P_site"/>
</dbReference>
<dbReference type="InterPro" id="IPR045800">
    <property type="entry name" value="HMBD"/>
</dbReference>
<dbReference type="PANTHER" id="PTHR43520:SF8">
    <property type="entry name" value="P-TYPE CU(+) TRANSPORTER"/>
    <property type="match status" value="1"/>
</dbReference>
<comment type="caution">
    <text evidence="14">The sequence shown here is derived from an EMBL/GenBank/DDBJ whole genome shotgun (WGS) entry which is preliminary data.</text>
</comment>
<dbReference type="InterPro" id="IPR009078">
    <property type="entry name" value="Ferritin-like_SF"/>
</dbReference>
<proteinExistence type="inferred from homology"/>
<organism evidence="14 15">
    <name type="scientific">Undibacter mobilis</name>
    <dbReference type="NCBI Taxonomy" id="2292256"/>
    <lineage>
        <taxon>Bacteria</taxon>
        <taxon>Pseudomonadati</taxon>
        <taxon>Pseudomonadota</taxon>
        <taxon>Alphaproteobacteria</taxon>
        <taxon>Hyphomicrobiales</taxon>
        <taxon>Nitrobacteraceae</taxon>
        <taxon>Undibacter</taxon>
    </lineage>
</organism>
<evidence type="ECO:0000256" key="5">
    <source>
        <dbReference type="ARBA" id="ARBA00022723"/>
    </source>
</evidence>
<dbReference type="GO" id="GO:0005507">
    <property type="term" value="F:copper ion binding"/>
    <property type="evidence" value="ECO:0007669"/>
    <property type="project" value="TreeGrafter"/>
</dbReference>
<dbReference type="AlphaFoldDB" id="A0A371BCM4"/>
<dbReference type="GO" id="GO:0005524">
    <property type="term" value="F:ATP binding"/>
    <property type="evidence" value="ECO:0007669"/>
    <property type="project" value="UniProtKB-UniRule"/>
</dbReference>
<dbReference type="InterPro" id="IPR023298">
    <property type="entry name" value="ATPase_P-typ_TM_dom_sf"/>
</dbReference>
<keyword evidence="7 11" id="KW-0067">ATP-binding</keyword>
<keyword evidence="10 11" id="KW-0472">Membrane</keyword>
<dbReference type="Pfam" id="PF19335">
    <property type="entry name" value="HMBD"/>
    <property type="match status" value="1"/>
</dbReference>
<dbReference type="NCBIfam" id="TIGR01494">
    <property type="entry name" value="ATPase_P-type"/>
    <property type="match status" value="1"/>
</dbReference>
<dbReference type="GO" id="GO:0060003">
    <property type="term" value="P:copper ion export"/>
    <property type="evidence" value="ECO:0007669"/>
    <property type="project" value="UniProtKB-ARBA"/>
</dbReference>
<feature type="transmembrane region" description="Helical" evidence="11">
    <location>
        <begin position="224"/>
        <end position="243"/>
    </location>
</feature>
<keyword evidence="4 11" id="KW-0812">Transmembrane</keyword>
<dbReference type="SFLD" id="SFLDG00002">
    <property type="entry name" value="C1.7:_P-type_atpase_like"/>
    <property type="match status" value="1"/>
</dbReference>
<evidence type="ECO:0000256" key="6">
    <source>
        <dbReference type="ARBA" id="ARBA00022741"/>
    </source>
</evidence>
<dbReference type="NCBIfam" id="TIGR01525">
    <property type="entry name" value="ATPase-IB_hvy"/>
    <property type="match status" value="1"/>
</dbReference>
<feature type="transmembrane region" description="Helical" evidence="11">
    <location>
        <begin position="382"/>
        <end position="404"/>
    </location>
</feature>
<dbReference type="InterPro" id="IPR023299">
    <property type="entry name" value="ATPase_P-typ_cyto_dom_N"/>
</dbReference>
<dbReference type="OrthoDB" id="391538at2"/>
<feature type="transmembrane region" description="Helical" evidence="11">
    <location>
        <begin position="189"/>
        <end position="212"/>
    </location>
</feature>
<dbReference type="EMBL" id="QRGO01000001">
    <property type="protein sequence ID" value="RDV05324.1"/>
    <property type="molecule type" value="Genomic_DNA"/>
</dbReference>
<protein>
    <submittedName>
        <fullName evidence="14">Heavy metal translocating P-type ATPase</fullName>
    </submittedName>
</protein>
<evidence type="ECO:0000256" key="11">
    <source>
        <dbReference type="RuleBase" id="RU362081"/>
    </source>
</evidence>
<dbReference type="InterPro" id="IPR007029">
    <property type="entry name" value="YHS_dom"/>
</dbReference>
<dbReference type="GO" id="GO:0016887">
    <property type="term" value="F:ATP hydrolysis activity"/>
    <property type="evidence" value="ECO:0007669"/>
    <property type="project" value="InterPro"/>
</dbReference>
<dbReference type="PRINTS" id="PR00119">
    <property type="entry name" value="CATATPASE"/>
</dbReference>
<feature type="transmembrane region" description="Helical" evidence="11">
    <location>
        <begin position="726"/>
        <end position="745"/>
    </location>
</feature>
<evidence type="ECO:0000313" key="14">
    <source>
        <dbReference type="EMBL" id="RDV05324.1"/>
    </source>
</evidence>
<comment type="subcellular location">
    <subcellularLocation>
        <location evidence="1">Cell membrane</location>
        <topology evidence="1">Multi-pass membrane protein</topology>
    </subcellularLocation>
</comment>
<feature type="region of interest" description="Disordered" evidence="12">
    <location>
        <begin position="1"/>
        <end position="22"/>
    </location>
</feature>
<dbReference type="SUPFAM" id="SSF47240">
    <property type="entry name" value="Ferritin-like"/>
    <property type="match status" value="1"/>
</dbReference>
<evidence type="ECO:0000256" key="9">
    <source>
        <dbReference type="ARBA" id="ARBA00022989"/>
    </source>
</evidence>
<dbReference type="SFLD" id="SFLDF00027">
    <property type="entry name" value="p-type_atpase"/>
    <property type="match status" value="1"/>
</dbReference>
<dbReference type="SUPFAM" id="SSF81665">
    <property type="entry name" value="Calcium ATPase, transmembrane domain M"/>
    <property type="match status" value="1"/>
</dbReference>
<dbReference type="InterPro" id="IPR027256">
    <property type="entry name" value="P-typ_ATPase_IB"/>
</dbReference>
<evidence type="ECO:0000259" key="13">
    <source>
        <dbReference type="SMART" id="SM00746"/>
    </source>
</evidence>
<name>A0A371BCM4_9BRAD</name>
<dbReference type="PANTHER" id="PTHR43520">
    <property type="entry name" value="ATP7, ISOFORM B"/>
    <property type="match status" value="1"/>
</dbReference>
<evidence type="ECO:0000256" key="10">
    <source>
        <dbReference type="ARBA" id="ARBA00023136"/>
    </source>
</evidence>
<dbReference type="InterPro" id="IPR012348">
    <property type="entry name" value="RNR-like"/>
</dbReference>
<feature type="domain" description="TRASH" evidence="13">
    <location>
        <begin position="25"/>
        <end position="63"/>
    </location>
</feature>
<dbReference type="GO" id="GO:0055070">
    <property type="term" value="P:copper ion homeostasis"/>
    <property type="evidence" value="ECO:0007669"/>
    <property type="project" value="TreeGrafter"/>
</dbReference>
<dbReference type="PROSITE" id="PS00154">
    <property type="entry name" value="ATPASE_E1_E2"/>
    <property type="match status" value="1"/>
</dbReference>
<dbReference type="SMART" id="SM00746">
    <property type="entry name" value="TRASH"/>
    <property type="match status" value="1"/>
</dbReference>
<feature type="transmembrane region" description="Helical" evidence="11">
    <location>
        <begin position="126"/>
        <end position="147"/>
    </location>
</feature>
<dbReference type="PRINTS" id="PR00943">
    <property type="entry name" value="CUATPASE"/>
</dbReference>
<evidence type="ECO:0000256" key="1">
    <source>
        <dbReference type="ARBA" id="ARBA00004651"/>
    </source>
</evidence>
<accession>A0A371BCM4</accession>
<feature type="transmembrane region" description="Helical" evidence="11">
    <location>
        <begin position="410"/>
        <end position="433"/>
    </location>
</feature>
<evidence type="ECO:0000256" key="3">
    <source>
        <dbReference type="ARBA" id="ARBA00022475"/>
    </source>
</evidence>
<dbReference type="Proteomes" id="UP000263993">
    <property type="component" value="Unassembled WGS sequence"/>
</dbReference>
<keyword evidence="6 11" id="KW-0547">Nucleotide-binding</keyword>
<gene>
    <name evidence="14" type="ORF">DXH78_12520</name>
</gene>
<dbReference type="Gene3D" id="3.40.50.1000">
    <property type="entry name" value="HAD superfamily/HAD-like"/>
    <property type="match status" value="1"/>
</dbReference>
<dbReference type="SUPFAM" id="SSF56784">
    <property type="entry name" value="HAD-like"/>
    <property type="match status" value="1"/>
</dbReference>
<evidence type="ECO:0000256" key="4">
    <source>
        <dbReference type="ARBA" id="ARBA00022692"/>
    </source>
</evidence>
<keyword evidence="8" id="KW-1278">Translocase</keyword>
<dbReference type="InterPro" id="IPR036412">
    <property type="entry name" value="HAD-like_sf"/>
</dbReference>
<dbReference type="FunFam" id="2.70.150.10:FF:000020">
    <property type="entry name" value="Copper-exporting P-type ATPase A"/>
    <property type="match status" value="1"/>
</dbReference>
<dbReference type="Gene3D" id="3.40.1110.10">
    <property type="entry name" value="Calcium-transporting ATPase, cytoplasmic domain N"/>
    <property type="match status" value="1"/>
</dbReference>
<evidence type="ECO:0000256" key="2">
    <source>
        <dbReference type="ARBA" id="ARBA00006024"/>
    </source>
</evidence>
<dbReference type="GO" id="GO:0016491">
    <property type="term" value="F:oxidoreductase activity"/>
    <property type="evidence" value="ECO:0007669"/>
    <property type="project" value="InterPro"/>
</dbReference>
<dbReference type="GO" id="GO:0005886">
    <property type="term" value="C:plasma membrane"/>
    <property type="evidence" value="ECO:0007669"/>
    <property type="project" value="UniProtKB-SubCell"/>
</dbReference>
<comment type="similarity">
    <text evidence="2 11">Belongs to the cation transport ATPase (P-type) (TC 3.A.3) family. Type IB subfamily.</text>
</comment>
<evidence type="ECO:0000313" key="15">
    <source>
        <dbReference type="Proteomes" id="UP000263993"/>
    </source>
</evidence>